<dbReference type="EMBL" id="CP001810">
    <property type="protein sequence ID" value="ADL34533.1"/>
    <property type="molecule type" value="Genomic_DNA"/>
</dbReference>
<dbReference type="STRING" id="515622.bpr_I1797"/>
<dbReference type="InterPro" id="IPR001206">
    <property type="entry name" value="Diacylglycerol_kinase_cat_dom"/>
</dbReference>
<keyword evidence="8" id="KW-1208">Phospholipid metabolism</keyword>
<sequence>MYYCIVNPSARSGKGKEIWEKLEKKFDEKGLKYQAVFTKGPGHATRLAKNLTAKVSKTPIKLVVLGGDGTLNEVINGIQDFENTLVGYIPIGSSNDFARDLSYPDKIDDLVDKIIKGQLVRTLDLGKLTYNSMSRETSRLHDDKIAVTRIFDVSSGIGFDAAVCEQALSSGTKNFLNRIGLGKLTYGSIAIKQLFGAQKVPCDIILDNGETIHLKRFIFIAAMVHHYEGGGFNFAPNADLSDGKFDLVYAGDMPVIRMLYALPFSFFGNFYWIKGIGHHVVQKVTIKTDKPMWVHTDGEVSVKSDHITWECLQNKLQMMN</sequence>
<comment type="cofactor">
    <cofactor evidence="1">
        <name>Mg(2+)</name>
        <dbReference type="ChEBI" id="CHEBI:18420"/>
    </cofactor>
</comment>
<evidence type="ECO:0000256" key="5">
    <source>
        <dbReference type="ARBA" id="ARBA00022777"/>
    </source>
</evidence>
<keyword evidence="3" id="KW-0808">Transferase</keyword>
<dbReference type="GO" id="GO:0005524">
    <property type="term" value="F:ATP binding"/>
    <property type="evidence" value="ECO:0007669"/>
    <property type="project" value="UniProtKB-KW"/>
</dbReference>
<keyword evidence="7" id="KW-0443">Lipid metabolism</keyword>
<dbReference type="SMART" id="SM00046">
    <property type="entry name" value="DAGKc"/>
    <property type="match status" value="1"/>
</dbReference>
<organism evidence="10 11">
    <name type="scientific">Butyrivibrio proteoclasticus (strain ATCC 51982 / DSM 14932 / B316)</name>
    <name type="common">Clostridium proteoclasticum</name>
    <dbReference type="NCBI Taxonomy" id="515622"/>
    <lineage>
        <taxon>Bacteria</taxon>
        <taxon>Bacillati</taxon>
        <taxon>Bacillota</taxon>
        <taxon>Clostridia</taxon>
        <taxon>Lachnospirales</taxon>
        <taxon>Lachnospiraceae</taxon>
        <taxon>Butyrivibrio</taxon>
    </lineage>
</organism>
<dbReference type="InterPro" id="IPR005218">
    <property type="entry name" value="Diacylglycerol/lipid_kinase"/>
</dbReference>
<evidence type="ECO:0000256" key="2">
    <source>
        <dbReference type="ARBA" id="ARBA00005983"/>
    </source>
</evidence>
<evidence type="ECO:0000313" key="10">
    <source>
        <dbReference type="EMBL" id="ADL34533.1"/>
    </source>
</evidence>
<dbReference type="InterPro" id="IPR017438">
    <property type="entry name" value="ATP-NAD_kinase_N"/>
</dbReference>
<dbReference type="Pfam" id="PF19279">
    <property type="entry name" value="YegS_C"/>
    <property type="match status" value="1"/>
</dbReference>
<keyword evidence="4" id="KW-0547">Nucleotide-binding</keyword>
<keyword evidence="7" id="KW-0594">Phospholipid biosynthesis</keyword>
<keyword evidence="7" id="KW-0444">Lipid biosynthesis</keyword>
<dbReference type="AlphaFoldDB" id="E0RVB4"/>
<evidence type="ECO:0000256" key="1">
    <source>
        <dbReference type="ARBA" id="ARBA00001946"/>
    </source>
</evidence>
<dbReference type="GO" id="GO:0008654">
    <property type="term" value="P:phospholipid biosynthetic process"/>
    <property type="evidence" value="ECO:0007669"/>
    <property type="project" value="UniProtKB-KW"/>
</dbReference>
<dbReference type="Proteomes" id="UP000001299">
    <property type="component" value="Chromosome 1"/>
</dbReference>
<dbReference type="Pfam" id="PF00781">
    <property type="entry name" value="DAGK_cat"/>
    <property type="match status" value="1"/>
</dbReference>
<name>E0RVB4_BUTPB</name>
<reference evidence="10 11" key="1">
    <citation type="journal article" date="2010" name="PLoS ONE">
        <title>The glycobiome of the rumen bacterium Butyrivibrio proteoclasticus B316(T) highlights adaptation to a polysaccharide-rich environment.</title>
        <authorList>
            <person name="Kelly W.J."/>
            <person name="Leahy S.C."/>
            <person name="Altermann E."/>
            <person name="Yeoman C.J."/>
            <person name="Dunne J.C."/>
            <person name="Kong Z."/>
            <person name="Pacheco D.M."/>
            <person name="Li D."/>
            <person name="Noel S.J."/>
            <person name="Moon C.D."/>
            <person name="Cookson A.L."/>
            <person name="Attwood G.T."/>
        </authorList>
    </citation>
    <scope>NUCLEOTIDE SEQUENCE [LARGE SCALE GENOMIC DNA]</scope>
    <source>
        <strain evidence="11">ATCC 51982 / DSM 14932 / B316</strain>
    </source>
</reference>
<evidence type="ECO:0000256" key="4">
    <source>
        <dbReference type="ARBA" id="ARBA00022741"/>
    </source>
</evidence>
<evidence type="ECO:0000256" key="6">
    <source>
        <dbReference type="ARBA" id="ARBA00022840"/>
    </source>
</evidence>
<accession>E0RVB4</accession>
<evidence type="ECO:0000259" key="9">
    <source>
        <dbReference type="PROSITE" id="PS50146"/>
    </source>
</evidence>
<dbReference type="SUPFAM" id="SSF111331">
    <property type="entry name" value="NAD kinase/diacylglycerol kinase-like"/>
    <property type="match status" value="1"/>
</dbReference>
<dbReference type="NCBIfam" id="TIGR00147">
    <property type="entry name" value="YegS/Rv2252/BmrU family lipid kinase"/>
    <property type="match status" value="1"/>
</dbReference>
<dbReference type="HOGENOM" id="CLU_045532_0_0_9"/>
<dbReference type="GO" id="GO:0016301">
    <property type="term" value="F:kinase activity"/>
    <property type="evidence" value="ECO:0007669"/>
    <property type="project" value="UniProtKB-KW"/>
</dbReference>
<dbReference type="KEGG" id="bpb:bpr_I1797"/>
<dbReference type="PROSITE" id="PS50146">
    <property type="entry name" value="DAGK"/>
    <property type="match status" value="1"/>
</dbReference>
<dbReference type="Gene3D" id="3.40.50.10330">
    <property type="entry name" value="Probable inorganic polyphosphate/atp-NAD kinase, domain 1"/>
    <property type="match status" value="1"/>
</dbReference>
<dbReference type="InterPro" id="IPR045540">
    <property type="entry name" value="YegS/DAGK_C"/>
</dbReference>
<gene>
    <name evidence="10" type="ordered locus">bpr_I1797</name>
</gene>
<evidence type="ECO:0000256" key="8">
    <source>
        <dbReference type="ARBA" id="ARBA00023264"/>
    </source>
</evidence>
<dbReference type="Gene3D" id="2.60.200.40">
    <property type="match status" value="1"/>
</dbReference>
<keyword evidence="11" id="KW-1185">Reference proteome</keyword>
<dbReference type="InterPro" id="IPR050187">
    <property type="entry name" value="Lipid_Phosphate_FormReg"/>
</dbReference>
<protein>
    <submittedName>
        <fullName evidence="10">Diacylglycerol kinase family protein</fullName>
    </submittedName>
</protein>
<comment type="similarity">
    <text evidence="2">Belongs to the diacylglycerol/lipid kinase family.</text>
</comment>
<dbReference type="eggNOG" id="COG1597">
    <property type="taxonomic scope" value="Bacteria"/>
</dbReference>
<dbReference type="PANTHER" id="PTHR12358:SF54">
    <property type="entry name" value="SPHINGOSINE KINASE RELATED PROTEIN"/>
    <property type="match status" value="1"/>
</dbReference>
<keyword evidence="6" id="KW-0067">ATP-binding</keyword>
<evidence type="ECO:0000256" key="7">
    <source>
        <dbReference type="ARBA" id="ARBA00023209"/>
    </source>
</evidence>
<keyword evidence="5 10" id="KW-0418">Kinase</keyword>
<dbReference type="RefSeq" id="WP_013281187.1">
    <property type="nucleotide sequence ID" value="NC_014387.1"/>
</dbReference>
<dbReference type="InterPro" id="IPR016064">
    <property type="entry name" value="NAD/diacylglycerol_kinase_sf"/>
</dbReference>
<proteinExistence type="inferred from homology"/>
<dbReference type="PANTHER" id="PTHR12358">
    <property type="entry name" value="SPHINGOSINE KINASE"/>
    <property type="match status" value="1"/>
</dbReference>
<evidence type="ECO:0000313" key="11">
    <source>
        <dbReference type="Proteomes" id="UP000001299"/>
    </source>
</evidence>
<evidence type="ECO:0000256" key="3">
    <source>
        <dbReference type="ARBA" id="ARBA00022679"/>
    </source>
</evidence>
<feature type="domain" description="DAGKc" evidence="9">
    <location>
        <begin position="1"/>
        <end position="132"/>
    </location>
</feature>